<dbReference type="GO" id="GO:0036126">
    <property type="term" value="C:sperm flagellum"/>
    <property type="evidence" value="ECO:0007669"/>
    <property type="project" value="Ensembl"/>
</dbReference>
<evidence type="ECO:0000256" key="9">
    <source>
        <dbReference type="SAM" id="SignalP"/>
    </source>
</evidence>
<dbReference type="eggNOG" id="ENOG502S5NG">
    <property type="taxonomic scope" value="Eukaryota"/>
</dbReference>
<comment type="function">
    <text evidence="7">Microtubule inner protein (MIP) part of the dynein-decorated doublet microtubules (DMTs) in cilia axoneme, which is required for motile cilia beating.</text>
</comment>
<organism evidence="10 11">
    <name type="scientific">Oryctolagus cuniculus</name>
    <name type="common">Rabbit</name>
    <dbReference type="NCBI Taxonomy" id="9986"/>
    <lineage>
        <taxon>Eukaryota</taxon>
        <taxon>Metazoa</taxon>
        <taxon>Chordata</taxon>
        <taxon>Craniata</taxon>
        <taxon>Vertebrata</taxon>
        <taxon>Euteleostomi</taxon>
        <taxon>Mammalia</taxon>
        <taxon>Eutheria</taxon>
        <taxon>Euarchontoglires</taxon>
        <taxon>Glires</taxon>
        <taxon>Lagomorpha</taxon>
        <taxon>Leporidae</taxon>
        <taxon>Oryctolagus</taxon>
    </lineage>
</organism>
<evidence type="ECO:0000256" key="1">
    <source>
        <dbReference type="ARBA" id="ARBA00004611"/>
    </source>
</evidence>
<dbReference type="PaxDb" id="9986-ENSOCUP00000026233"/>
<dbReference type="GO" id="GO:0160111">
    <property type="term" value="C:axonemal A tubule inner sheath"/>
    <property type="evidence" value="ECO:0007669"/>
    <property type="project" value="Ensembl"/>
</dbReference>
<reference evidence="10" key="2">
    <citation type="submission" date="2025-08" db="UniProtKB">
        <authorList>
            <consortium name="Ensembl"/>
        </authorList>
    </citation>
    <scope>IDENTIFICATION</scope>
    <source>
        <strain evidence="10">Thorbecke</strain>
    </source>
</reference>
<dbReference type="GeneTree" id="ENSGT00390000002905"/>
<evidence type="ECO:0000256" key="5">
    <source>
        <dbReference type="ARBA" id="ARBA00023212"/>
    </source>
</evidence>
<protein>
    <submittedName>
        <fullName evidence="10">Cilia and flagella associated protein 68</fullName>
    </submittedName>
</protein>
<feature type="signal peptide" evidence="9">
    <location>
        <begin position="1"/>
        <end position="17"/>
    </location>
</feature>
<keyword evidence="5" id="KW-0206">Cytoskeleton</keyword>
<feature type="chain" id="PRO_5045742472" evidence="9">
    <location>
        <begin position="18"/>
        <end position="213"/>
    </location>
</feature>
<keyword evidence="4" id="KW-0969">Cilium</keyword>
<sequence length="213" mass="24675">MVIVIYILCLLGELGRSGLVTSLKNMEQPRKDLCFSLRKSSNKSGYSASTYCSSGKRQTLAYFLINPHCGSIINADGHGEVWTDWTDMSKFFQYGWRCTTNENSYSNRTLMGNWNQERYDLRNIVQPKPLPSQFGHYFETTYDTSYNNHMPLSTHRFKREPHWFPGHQPELDPPQYKCTEKSTYMSSYSKPQTGYHSGCVWNPNVDQFQAPGF</sequence>
<dbReference type="Bgee" id="ENSOCUG00000029240">
    <property type="expression patterns" value="Expressed in testis and 16 other cell types or tissues"/>
</dbReference>
<dbReference type="GO" id="GO:0030317">
    <property type="term" value="P:flagellated sperm motility"/>
    <property type="evidence" value="ECO:0007669"/>
    <property type="project" value="Ensembl"/>
</dbReference>
<dbReference type="AlphaFoldDB" id="U3KLX5"/>
<dbReference type="Proteomes" id="UP000001811">
    <property type="component" value="Chromosome 1"/>
</dbReference>
<evidence type="ECO:0000256" key="4">
    <source>
        <dbReference type="ARBA" id="ARBA00023069"/>
    </source>
</evidence>
<dbReference type="PANTHER" id="PTHR31180:SF3">
    <property type="entry name" value="EXPRESSED SEQUENCE EH456644"/>
    <property type="match status" value="1"/>
</dbReference>
<evidence type="ECO:0000256" key="6">
    <source>
        <dbReference type="ARBA" id="ARBA00023273"/>
    </source>
</evidence>
<dbReference type="InterPro" id="IPR037662">
    <property type="entry name" value="CFAP68/107"/>
</dbReference>
<dbReference type="STRING" id="9986.ENSOCUP00000026233"/>
<dbReference type="InterPro" id="IPR009524">
    <property type="entry name" value="CFAP68"/>
</dbReference>
<name>U3KLX5_RABIT</name>
<reference evidence="10" key="3">
    <citation type="submission" date="2025-09" db="UniProtKB">
        <authorList>
            <consortium name="Ensembl"/>
        </authorList>
    </citation>
    <scope>IDENTIFICATION</scope>
    <source>
        <strain evidence="10">Thorbecke</strain>
    </source>
</reference>
<dbReference type="GO" id="GO:0005654">
    <property type="term" value="C:nucleoplasm"/>
    <property type="evidence" value="ECO:0007669"/>
    <property type="project" value="Ensembl"/>
</dbReference>
<evidence type="ECO:0000256" key="8">
    <source>
        <dbReference type="ARBA" id="ARBA00046435"/>
    </source>
</evidence>
<dbReference type="Pfam" id="PF06608">
    <property type="entry name" value="CFAP68"/>
    <property type="match status" value="1"/>
</dbReference>
<dbReference type="FunCoup" id="U3KLX5">
    <property type="interactions" value="52"/>
</dbReference>
<keyword evidence="6" id="KW-0966">Cell projection</keyword>
<dbReference type="InParanoid" id="U3KLX5"/>
<evidence type="ECO:0000256" key="3">
    <source>
        <dbReference type="ARBA" id="ARBA00022846"/>
    </source>
</evidence>
<keyword evidence="11" id="KW-1185">Reference proteome</keyword>
<evidence type="ECO:0000256" key="7">
    <source>
        <dbReference type="ARBA" id="ARBA00035003"/>
    </source>
</evidence>
<dbReference type="PANTHER" id="PTHR31180">
    <property type="entry name" value="CILIA- AND FLAGELLA-ASSOCIATED PROTEIN 107-RELATED"/>
    <property type="match status" value="1"/>
</dbReference>
<proteinExistence type="predicted"/>
<comment type="subcellular location">
    <subcellularLocation>
        <location evidence="1">Cytoplasm</location>
        <location evidence="1">Cytoskeleton</location>
        <location evidence="1">Flagellum axoneme</location>
    </subcellularLocation>
</comment>
<keyword evidence="3" id="KW-0282">Flagellum</keyword>
<dbReference type="HOGENOM" id="CLU_117702_0_0_1"/>
<comment type="subunit">
    <text evidence="8">Microtubule inner protein component of sperm flagellar doublet microtubules.</text>
</comment>
<reference evidence="10 11" key="1">
    <citation type="journal article" date="2011" name="Nature">
        <title>A high-resolution map of human evolutionary constraint using 29 mammals.</title>
        <authorList>
            <person name="Lindblad-Toh K."/>
            <person name="Garber M."/>
            <person name="Zuk O."/>
            <person name="Lin M.F."/>
            <person name="Parker B.J."/>
            <person name="Washietl S."/>
            <person name="Kheradpour P."/>
            <person name="Ernst J."/>
            <person name="Jordan G."/>
            <person name="Mauceli E."/>
            <person name="Ward L.D."/>
            <person name="Lowe C.B."/>
            <person name="Holloway A.K."/>
            <person name="Clamp M."/>
            <person name="Gnerre S."/>
            <person name="Alfoldi J."/>
            <person name="Beal K."/>
            <person name="Chang J."/>
            <person name="Clawson H."/>
            <person name="Cuff J."/>
            <person name="Di Palma F."/>
            <person name="Fitzgerald S."/>
            <person name="Flicek P."/>
            <person name="Guttman M."/>
            <person name="Hubisz M.J."/>
            <person name="Jaffe D.B."/>
            <person name="Jungreis I."/>
            <person name="Kent W.J."/>
            <person name="Kostka D."/>
            <person name="Lara M."/>
            <person name="Martins A.L."/>
            <person name="Massingham T."/>
            <person name="Moltke I."/>
            <person name="Raney B.J."/>
            <person name="Rasmussen M.D."/>
            <person name="Robinson J."/>
            <person name="Stark A."/>
            <person name="Vilella A.J."/>
            <person name="Wen J."/>
            <person name="Xie X."/>
            <person name="Zody M.C."/>
            <person name="Baldwin J."/>
            <person name="Bloom T."/>
            <person name="Chin C.W."/>
            <person name="Heiman D."/>
            <person name="Nicol R."/>
            <person name="Nusbaum C."/>
            <person name="Young S."/>
            <person name="Wilkinson J."/>
            <person name="Worley K.C."/>
            <person name="Kovar C.L."/>
            <person name="Muzny D.M."/>
            <person name="Gibbs R.A."/>
            <person name="Cree A."/>
            <person name="Dihn H.H."/>
            <person name="Fowler G."/>
            <person name="Jhangiani S."/>
            <person name="Joshi V."/>
            <person name="Lee S."/>
            <person name="Lewis L.R."/>
            <person name="Nazareth L.V."/>
            <person name="Okwuonu G."/>
            <person name="Santibanez J."/>
            <person name="Warren W.C."/>
            <person name="Mardis E.R."/>
            <person name="Weinstock G.M."/>
            <person name="Wilson R.K."/>
            <person name="Delehaunty K."/>
            <person name="Dooling D."/>
            <person name="Fronik C."/>
            <person name="Fulton L."/>
            <person name="Fulton B."/>
            <person name="Graves T."/>
            <person name="Minx P."/>
            <person name="Sodergren E."/>
            <person name="Birney E."/>
            <person name="Margulies E.H."/>
            <person name="Herrero J."/>
            <person name="Green E.D."/>
            <person name="Haussler D."/>
            <person name="Siepel A."/>
            <person name="Goldman N."/>
            <person name="Pollard K.S."/>
            <person name="Pedersen J.S."/>
            <person name="Lander E.S."/>
            <person name="Kellis M."/>
        </authorList>
    </citation>
    <scope>NUCLEOTIDE SEQUENCE [LARGE SCALE GENOMIC DNA]</scope>
    <source>
        <strain evidence="10 11">Thorbecke inbred</strain>
    </source>
</reference>
<accession>U3KLX5</accession>
<evidence type="ECO:0000313" key="10">
    <source>
        <dbReference type="Ensembl" id="ENSOCUP00000026233.2"/>
    </source>
</evidence>
<keyword evidence="9" id="KW-0732">Signal</keyword>
<evidence type="ECO:0000313" key="11">
    <source>
        <dbReference type="Proteomes" id="UP000001811"/>
    </source>
</evidence>
<gene>
    <name evidence="10" type="primary">CFAP68</name>
</gene>
<keyword evidence="2" id="KW-0963">Cytoplasm</keyword>
<evidence type="ECO:0000256" key="2">
    <source>
        <dbReference type="ARBA" id="ARBA00022490"/>
    </source>
</evidence>
<dbReference type="EMBL" id="AAGW02009342">
    <property type="status" value="NOT_ANNOTATED_CDS"/>
    <property type="molecule type" value="Genomic_DNA"/>
</dbReference>
<dbReference type="Ensembl" id="ENSOCUT00000033184.2">
    <property type="protein sequence ID" value="ENSOCUP00000026233.2"/>
    <property type="gene ID" value="ENSOCUG00000029240.2"/>
</dbReference>